<keyword evidence="3" id="KW-0547">Nucleotide-binding</keyword>
<dbReference type="SUPFAM" id="SSF52540">
    <property type="entry name" value="P-loop containing nucleoside triphosphate hydrolases"/>
    <property type="match status" value="1"/>
</dbReference>
<feature type="transmembrane region" description="Helical" evidence="7">
    <location>
        <begin position="284"/>
        <end position="301"/>
    </location>
</feature>
<dbReference type="InterPro" id="IPR036640">
    <property type="entry name" value="ABC1_TM_sf"/>
</dbReference>
<dbReference type="GO" id="GO:0005886">
    <property type="term" value="C:plasma membrane"/>
    <property type="evidence" value="ECO:0007669"/>
    <property type="project" value="UniProtKB-SubCell"/>
</dbReference>
<dbReference type="GO" id="GO:0140359">
    <property type="term" value="F:ABC-type transporter activity"/>
    <property type="evidence" value="ECO:0007669"/>
    <property type="project" value="InterPro"/>
</dbReference>
<accession>A0A931E4F9</accession>
<dbReference type="InterPro" id="IPR027417">
    <property type="entry name" value="P-loop_NTPase"/>
</dbReference>
<proteinExistence type="predicted"/>
<comment type="caution">
    <text evidence="10">The sequence shown here is derived from an EMBL/GenBank/DDBJ whole genome shotgun (WGS) entry which is preliminary data.</text>
</comment>
<organism evidence="10 11">
    <name type="scientific">Panacibacter microcysteis</name>
    <dbReference type="NCBI Taxonomy" id="2793269"/>
    <lineage>
        <taxon>Bacteria</taxon>
        <taxon>Pseudomonadati</taxon>
        <taxon>Bacteroidota</taxon>
        <taxon>Chitinophagia</taxon>
        <taxon>Chitinophagales</taxon>
        <taxon>Chitinophagaceae</taxon>
        <taxon>Panacibacter</taxon>
    </lineage>
</organism>
<dbReference type="PANTHER" id="PTHR24221:SF654">
    <property type="entry name" value="ATP-BINDING CASSETTE SUB-FAMILY B MEMBER 6"/>
    <property type="match status" value="1"/>
</dbReference>
<evidence type="ECO:0000256" key="4">
    <source>
        <dbReference type="ARBA" id="ARBA00022840"/>
    </source>
</evidence>
<dbReference type="CDD" id="cd03228">
    <property type="entry name" value="ABCC_MRP_Like"/>
    <property type="match status" value="1"/>
</dbReference>
<keyword evidence="6 7" id="KW-0472">Membrane</keyword>
<feature type="transmembrane region" description="Helical" evidence="7">
    <location>
        <begin position="69"/>
        <end position="90"/>
    </location>
</feature>
<dbReference type="Gene3D" id="3.40.50.300">
    <property type="entry name" value="P-loop containing nucleotide triphosphate hydrolases"/>
    <property type="match status" value="1"/>
</dbReference>
<dbReference type="GO" id="GO:0016887">
    <property type="term" value="F:ATP hydrolysis activity"/>
    <property type="evidence" value="ECO:0007669"/>
    <property type="project" value="InterPro"/>
</dbReference>
<feature type="transmembrane region" description="Helical" evidence="7">
    <location>
        <begin position="172"/>
        <end position="190"/>
    </location>
</feature>
<keyword evidence="4 10" id="KW-0067">ATP-binding</keyword>
<dbReference type="RefSeq" id="WP_196991556.1">
    <property type="nucleotide sequence ID" value="NZ_JADWYR010000002.1"/>
</dbReference>
<dbReference type="EMBL" id="JADWYR010000002">
    <property type="protein sequence ID" value="MBG9377475.1"/>
    <property type="molecule type" value="Genomic_DNA"/>
</dbReference>
<dbReference type="PROSITE" id="PS00211">
    <property type="entry name" value="ABC_TRANSPORTER_1"/>
    <property type="match status" value="1"/>
</dbReference>
<evidence type="ECO:0000256" key="1">
    <source>
        <dbReference type="ARBA" id="ARBA00004651"/>
    </source>
</evidence>
<dbReference type="PANTHER" id="PTHR24221">
    <property type="entry name" value="ATP-BINDING CASSETTE SUB-FAMILY B"/>
    <property type="match status" value="1"/>
</dbReference>
<dbReference type="SUPFAM" id="SSF90123">
    <property type="entry name" value="ABC transporter transmembrane region"/>
    <property type="match status" value="1"/>
</dbReference>
<evidence type="ECO:0000259" key="9">
    <source>
        <dbReference type="PROSITE" id="PS50929"/>
    </source>
</evidence>
<dbReference type="AlphaFoldDB" id="A0A931E4F9"/>
<feature type="transmembrane region" description="Helical" evidence="7">
    <location>
        <begin position="140"/>
        <end position="166"/>
    </location>
</feature>
<name>A0A931E4F9_9BACT</name>
<gene>
    <name evidence="10" type="ORF">I5907_14620</name>
</gene>
<evidence type="ECO:0000256" key="6">
    <source>
        <dbReference type="ARBA" id="ARBA00023136"/>
    </source>
</evidence>
<evidence type="ECO:0000256" key="5">
    <source>
        <dbReference type="ARBA" id="ARBA00022989"/>
    </source>
</evidence>
<dbReference type="GO" id="GO:0034040">
    <property type="term" value="F:ATPase-coupled lipid transmembrane transporter activity"/>
    <property type="evidence" value="ECO:0007669"/>
    <property type="project" value="TreeGrafter"/>
</dbReference>
<dbReference type="Proteomes" id="UP000628448">
    <property type="component" value="Unassembled WGS sequence"/>
</dbReference>
<feature type="domain" description="ABC transmembrane type-1" evidence="9">
    <location>
        <begin position="23"/>
        <end position="316"/>
    </location>
</feature>
<evidence type="ECO:0000256" key="2">
    <source>
        <dbReference type="ARBA" id="ARBA00022692"/>
    </source>
</evidence>
<evidence type="ECO:0000256" key="3">
    <source>
        <dbReference type="ARBA" id="ARBA00022741"/>
    </source>
</evidence>
<sequence length="555" mass="62343">MKKLLRNISVILSKDEKRKLGYLTALNIFTGIADIFSIFFLFVVINFYSPQTTGVNILSSFFSHNKDHVLIPGILLLAVFLVKSILGYYVSKAHYRFINNVASGISEKNLLLYLEGEYSAYTMTDSAAYTRTICFQPVEFAHFVLSGVLQVITEASLVILTITALLIYDAKLLLIIAIVLLPAIGFLSYITKKRLSGIRKNISTANEQNIQFLHEALAGYVESNLYNKNLLLADRYNKTQSVVNNYVADLQITQAIPSRFFEVFAIFGLFVFILAGQYNDSGNALVFFTLGAYMAAAYKIIPGISRIINVSNTIKTYYYTVDELLKNNKPPQNNSKPRKEETIVSVTATDVCFSYDNKIIFDHFNCSFTVSSFTAVTGASGKGKTTLINLLLGFLQPVKGAIRVNGNPVNEANRKMYWQDISYAKQGAFLLHDTIRRNITLLEDKWDEPLLENAIKHSLLSDFVNSFPEGLDRMITENGRNISGGQRQRLAIARALYKNSNVIILDEPFNELDEAAELSIMKYFRQLADEGRIVILVTHNKANLHFCTNIISLDA</sequence>
<dbReference type="PROSITE" id="PS50929">
    <property type="entry name" value="ABC_TM1F"/>
    <property type="match status" value="1"/>
</dbReference>
<dbReference type="SMART" id="SM00382">
    <property type="entry name" value="AAA"/>
    <property type="match status" value="1"/>
</dbReference>
<dbReference type="InterPro" id="IPR003439">
    <property type="entry name" value="ABC_transporter-like_ATP-bd"/>
</dbReference>
<dbReference type="Gene3D" id="1.20.1560.10">
    <property type="entry name" value="ABC transporter type 1, transmembrane domain"/>
    <property type="match status" value="1"/>
</dbReference>
<evidence type="ECO:0000256" key="7">
    <source>
        <dbReference type="SAM" id="Phobius"/>
    </source>
</evidence>
<dbReference type="GO" id="GO:0005524">
    <property type="term" value="F:ATP binding"/>
    <property type="evidence" value="ECO:0007669"/>
    <property type="project" value="UniProtKB-KW"/>
</dbReference>
<reference evidence="10" key="1">
    <citation type="submission" date="2020-11" db="EMBL/GenBank/DDBJ databases">
        <title>Bacterial whole genome sequence for Panacibacter sp. DH6.</title>
        <authorList>
            <person name="Le V."/>
            <person name="Ko S."/>
            <person name="Ahn C.-Y."/>
            <person name="Oh H.-M."/>
        </authorList>
    </citation>
    <scope>NUCLEOTIDE SEQUENCE</scope>
    <source>
        <strain evidence="10">DH6</strain>
    </source>
</reference>
<keyword evidence="5 7" id="KW-1133">Transmembrane helix</keyword>
<comment type="subcellular location">
    <subcellularLocation>
        <location evidence="1">Cell membrane</location>
        <topology evidence="1">Multi-pass membrane protein</topology>
    </subcellularLocation>
</comment>
<keyword evidence="2 7" id="KW-0812">Transmembrane</keyword>
<dbReference type="InterPro" id="IPR003593">
    <property type="entry name" value="AAA+_ATPase"/>
</dbReference>
<dbReference type="InterPro" id="IPR011527">
    <property type="entry name" value="ABC1_TM_dom"/>
</dbReference>
<evidence type="ECO:0000313" key="11">
    <source>
        <dbReference type="Proteomes" id="UP000628448"/>
    </source>
</evidence>
<evidence type="ECO:0000259" key="8">
    <source>
        <dbReference type="PROSITE" id="PS50893"/>
    </source>
</evidence>
<dbReference type="InterPro" id="IPR039421">
    <property type="entry name" value="Type_1_exporter"/>
</dbReference>
<keyword evidence="11" id="KW-1185">Reference proteome</keyword>
<dbReference type="Pfam" id="PF00005">
    <property type="entry name" value="ABC_tran"/>
    <property type="match status" value="1"/>
</dbReference>
<feature type="transmembrane region" description="Helical" evidence="7">
    <location>
        <begin position="260"/>
        <end position="278"/>
    </location>
</feature>
<dbReference type="PROSITE" id="PS50893">
    <property type="entry name" value="ABC_TRANSPORTER_2"/>
    <property type="match status" value="1"/>
</dbReference>
<feature type="transmembrane region" description="Helical" evidence="7">
    <location>
        <begin position="20"/>
        <end position="49"/>
    </location>
</feature>
<protein>
    <submittedName>
        <fullName evidence="10">ABC transporter ATP-binding protein</fullName>
    </submittedName>
</protein>
<feature type="domain" description="ABC transporter" evidence="8">
    <location>
        <begin position="346"/>
        <end position="555"/>
    </location>
</feature>
<evidence type="ECO:0000313" key="10">
    <source>
        <dbReference type="EMBL" id="MBG9377475.1"/>
    </source>
</evidence>
<dbReference type="InterPro" id="IPR017871">
    <property type="entry name" value="ABC_transporter-like_CS"/>
</dbReference>